<keyword evidence="3" id="KW-0460">Magnesium</keyword>
<dbReference type="AlphaFoldDB" id="A0ABD6DAL2"/>
<dbReference type="Gene3D" id="3.40.50.1950">
    <property type="entry name" value="Flavin prenyltransferase-like"/>
    <property type="match status" value="1"/>
</dbReference>
<feature type="binding site" evidence="3">
    <location>
        <position position="269"/>
    </location>
    <ligand>
        <name>CTP</name>
        <dbReference type="ChEBI" id="CHEBI:37563"/>
    </ligand>
</feature>
<gene>
    <name evidence="3 6" type="primary">coaBC</name>
    <name evidence="6" type="ORF">ACFSBW_09805</name>
</gene>
<comment type="similarity">
    <text evidence="3">In the N-terminal section; belongs to the HFCD (homo-oligomeric flavin containing Cys decarboxylase) superfamily.</text>
</comment>
<dbReference type="SUPFAM" id="SSF102645">
    <property type="entry name" value="CoaB-like"/>
    <property type="match status" value="1"/>
</dbReference>
<feature type="binding site" evidence="3">
    <location>
        <position position="311"/>
    </location>
    <ligand>
        <name>CTP</name>
        <dbReference type="ChEBI" id="CHEBI:37563"/>
    </ligand>
</feature>
<proteinExistence type="inferred from homology"/>
<keyword evidence="3" id="KW-0511">Multifunctional enzyme</keyword>
<comment type="cofactor">
    <cofactor evidence="3">
        <name>Mg(2+)</name>
        <dbReference type="ChEBI" id="CHEBI:18420"/>
    </cofactor>
</comment>
<dbReference type="Gene3D" id="3.40.50.10300">
    <property type="entry name" value="CoaB-like"/>
    <property type="match status" value="1"/>
</dbReference>
<keyword evidence="1 3" id="KW-0210">Decarboxylase</keyword>
<dbReference type="NCBIfam" id="TIGR00521">
    <property type="entry name" value="coaBC_dfp"/>
    <property type="match status" value="1"/>
</dbReference>
<dbReference type="PANTHER" id="PTHR14359:SF6">
    <property type="entry name" value="PHOSPHOPANTOTHENOYLCYSTEINE DECARBOXYLASE"/>
    <property type="match status" value="1"/>
</dbReference>
<comment type="similarity">
    <text evidence="3">In the C-terminal section; belongs to the PPC synthetase family.</text>
</comment>
<name>A0ABD6DAL2_9EURY</name>
<dbReference type="InterPro" id="IPR036551">
    <property type="entry name" value="Flavin_trans-like"/>
</dbReference>
<comment type="caution">
    <text evidence="6">The sequence shown here is derived from an EMBL/GenBank/DDBJ whole genome shotgun (WGS) entry which is preliminary data.</text>
</comment>
<evidence type="ECO:0000259" key="4">
    <source>
        <dbReference type="Pfam" id="PF02441"/>
    </source>
</evidence>
<dbReference type="Pfam" id="PF04127">
    <property type="entry name" value="DFP"/>
    <property type="match status" value="1"/>
</dbReference>
<dbReference type="HAMAP" id="MF_02225">
    <property type="entry name" value="CoaBC"/>
    <property type="match status" value="1"/>
</dbReference>
<dbReference type="Pfam" id="PF02441">
    <property type="entry name" value="Flavoprotein"/>
    <property type="match status" value="1"/>
</dbReference>
<evidence type="ECO:0000256" key="2">
    <source>
        <dbReference type="ARBA" id="ARBA00023239"/>
    </source>
</evidence>
<dbReference type="EMBL" id="JBHUDM010000002">
    <property type="protein sequence ID" value="MFD1642164.1"/>
    <property type="molecule type" value="Genomic_DNA"/>
</dbReference>
<dbReference type="InterPro" id="IPR007085">
    <property type="entry name" value="DNA/pantothenate-metab_flavo_C"/>
</dbReference>
<keyword evidence="3 6" id="KW-0436">Ligase</keyword>
<dbReference type="EC" id="6.3.2.5" evidence="3"/>
<protein>
    <recommendedName>
        <fullName evidence="3">Coenzyme A biosynthesis bifunctional protein CoaBC</fullName>
    </recommendedName>
    <alternativeName>
        <fullName evidence="3">DNA/pantothenate metabolism flavoprotein</fullName>
    </alternativeName>
    <alternativeName>
        <fullName evidence="3">Phosphopantothenoylcysteine synthetase/decarboxylase</fullName>
        <shortName evidence="3">PPCS-PPCDC</shortName>
    </alternativeName>
    <domain>
        <recommendedName>
            <fullName evidence="3">Phosphopantothenoylcysteine decarboxylase</fullName>
            <shortName evidence="3">PPC decarboxylase</shortName>
            <shortName evidence="3">PPC-DC</shortName>
            <ecNumber evidence="3">4.1.1.36</ecNumber>
        </recommendedName>
        <alternativeName>
            <fullName evidence="3">CoaC</fullName>
        </alternativeName>
    </domain>
    <domain>
        <recommendedName>
            <fullName evidence="3">Phosphopantothenate--cysteine ligase</fullName>
            <ecNumber evidence="3">6.3.2.5</ecNumber>
        </recommendedName>
        <alternativeName>
            <fullName evidence="3">CoaB</fullName>
        </alternativeName>
        <alternativeName>
            <fullName evidence="3">Phosphopantothenoylcysteine synthetase</fullName>
            <shortName evidence="3">PPC synthetase</shortName>
            <shortName evidence="3">PPC-S</shortName>
        </alternativeName>
    </domain>
</protein>
<feature type="region of interest" description="Phosphopantothenoylcysteine decarboxylase" evidence="3">
    <location>
        <begin position="1"/>
        <end position="183"/>
    </location>
</feature>
<dbReference type="EC" id="4.1.1.36" evidence="3"/>
<reference evidence="6 7" key="1">
    <citation type="journal article" date="2019" name="Int. J. Syst. Evol. Microbiol.">
        <title>The Global Catalogue of Microorganisms (GCM) 10K type strain sequencing project: providing services to taxonomists for standard genome sequencing and annotation.</title>
        <authorList>
            <consortium name="The Broad Institute Genomics Platform"/>
            <consortium name="The Broad Institute Genome Sequencing Center for Infectious Disease"/>
            <person name="Wu L."/>
            <person name="Ma J."/>
        </authorList>
    </citation>
    <scope>NUCLEOTIDE SEQUENCE [LARGE SCALE GENOMIC DNA]</scope>
    <source>
        <strain evidence="6 7">CGMCC 1.10593</strain>
    </source>
</reference>
<comment type="caution">
    <text evidence="3">Lacks conserved residue(s) required for the propagation of feature annotation.</text>
</comment>
<accession>A0ABD6DAL2</accession>
<comment type="pathway">
    <text evidence="3">Cofactor biosynthesis; coenzyme A biosynthesis.</text>
</comment>
<keyword evidence="3" id="KW-0285">Flavoprotein</keyword>
<dbReference type="InterPro" id="IPR035929">
    <property type="entry name" value="CoaB-like_sf"/>
</dbReference>
<evidence type="ECO:0000256" key="3">
    <source>
        <dbReference type="HAMAP-Rule" id="MF_02225"/>
    </source>
</evidence>
<dbReference type="GO" id="GO:0004633">
    <property type="term" value="F:phosphopantothenoylcysteine decarboxylase activity"/>
    <property type="evidence" value="ECO:0007669"/>
    <property type="project" value="UniProtKB-UniRule"/>
</dbReference>
<dbReference type="PANTHER" id="PTHR14359">
    <property type="entry name" value="HOMO-OLIGOMERIC FLAVIN CONTAINING CYS DECARBOXYLASE FAMILY"/>
    <property type="match status" value="1"/>
</dbReference>
<feature type="domain" description="Flavoprotein" evidence="4">
    <location>
        <begin position="6"/>
        <end position="158"/>
    </location>
</feature>
<dbReference type="Proteomes" id="UP001597052">
    <property type="component" value="Unassembled WGS sequence"/>
</dbReference>
<dbReference type="InterPro" id="IPR005252">
    <property type="entry name" value="CoaBC"/>
</dbReference>
<dbReference type="InterPro" id="IPR003382">
    <property type="entry name" value="Flavoprotein"/>
</dbReference>
<comment type="function">
    <text evidence="3">Catalyzes two sequential steps in the biosynthesis of coenzyme A. In the first step cysteine is conjugated to 4'-phosphopantothenate to form 4-phosphopantothenoylcysteine. In the second step the latter compound is decarboxylated to form 4'-phosphopantotheine.</text>
</comment>
<dbReference type="GO" id="GO:0046872">
    <property type="term" value="F:metal ion binding"/>
    <property type="evidence" value="ECO:0007669"/>
    <property type="project" value="UniProtKB-KW"/>
</dbReference>
<comment type="cofactor">
    <cofactor evidence="3">
        <name>FMN</name>
        <dbReference type="ChEBI" id="CHEBI:58210"/>
    </cofactor>
    <text evidence="3">Binds 1 FMN per subunit.</text>
</comment>
<sequence length="394" mass="41001">MLAGVNIVLGVTGSIAAVKTVELAHELRRQGASVRAVMSPSATGIIHPWAVEFATENDVITEITGRVEHVDLCGRDGWADVFLIAPATANTVGKIAGAIDDTPVTTTATTALGAGLPVVIAPAMHEPMYDHPGVLEAIERVESWGVDFVDPRIEEGKAKIASEAAIITGVARATTPQDLAGKEIIVTSGATSESIDPIRVLTNRASGTTGRAVARSCHIRGADVTLVHDGPEVHYADTVSVESAAEMLAAVEGRVPEADALISAAAISDYTVEAADTKLRSGEPRTLELEPTPKLLDSVRQSHPELTMVGFKAETAGDDDAMVQQAAALRDRVDLAFVVANDASVMGTDETRALFVDAATDTPADCETVAGSKEVLGDCVAQRLAEQLSGPTTS</sequence>
<dbReference type="GO" id="GO:0015937">
    <property type="term" value="P:coenzyme A biosynthetic process"/>
    <property type="evidence" value="ECO:0007669"/>
    <property type="project" value="UniProtKB-UniRule"/>
</dbReference>
<dbReference type="GO" id="GO:0004632">
    <property type="term" value="F:phosphopantothenate--cysteine ligase activity"/>
    <property type="evidence" value="ECO:0007669"/>
    <property type="project" value="UniProtKB-UniRule"/>
</dbReference>
<evidence type="ECO:0000259" key="5">
    <source>
        <dbReference type="Pfam" id="PF04127"/>
    </source>
</evidence>
<organism evidence="6 7">
    <name type="scientific">Halohasta litorea</name>
    <dbReference type="NCBI Taxonomy" id="869891"/>
    <lineage>
        <taxon>Archaea</taxon>
        <taxon>Methanobacteriati</taxon>
        <taxon>Methanobacteriota</taxon>
        <taxon>Stenosarchaea group</taxon>
        <taxon>Halobacteria</taxon>
        <taxon>Halobacteriales</taxon>
        <taxon>Haloferacaceae</taxon>
        <taxon>Halohasta</taxon>
    </lineage>
</organism>
<feature type="domain" description="DNA/pantothenate metabolism flavoprotein C-terminal" evidence="5">
    <location>
        <begin position="179"/>
        <end position="383"/>
    </location>
</feature>
<evidence type="ECO:0000313" key="6">
    <source>
        <dbReference type="EMBL" id="MFD1642164.1"/>
    </source>
</evidence>
<feature type="region of interest" description="Phosphopantothenate--cysteine ligase" evidence="3">
    <location>
        <begin position="184"/>
        <end position="394"/>
    </location>
</feature>
<comment type="catalytic activity">
    <reaction evidence="3">
        <text>N-[(R)-4-phosphopantothenoyl]-L-cysteine + H(+) = (R)-4'-phosphopantetheine + CO2</text>
        <dbReference type="Rhea" id="RHEA:16793"/>
        <dbReference type="ChEBI" id="CHEBI:15378"/>
        <dbReference type="ChEBI" id="CHEBI:16526"/>
        <dbReference type="ChEBI" id="CHEBI:59458"/>
        <dbReference type="ChEBI" id="CHEBI:61723"/>
        <dbReference type="EC" id="4.1.1.36"/>
    </reaction>
</comment>
<keyword evidence="3" id="KW-0288">FMN</keyword>
<feature type="binding site" evidence="3">
    <location>
        <position position="278"/>
    </location>
    <ligand>
        <name>CTP</name>
        <dbReference type="ChEBI" id="CHEBI:37563"/>
    </ligand>
</feature>
<dbReference type="RefSeq" id="WP_256395464.1">
    <property type="nucleotide sequence ID" value="NZ_JANHDJ010000002.1"/>
</dbReference>
<keyword evidence="7" id="KW-1185">Reference proteome</keyword>
<evidence type="ECO:0000256" key="1">
    <source>
        <dbReference type="ARBA" id="ARBA00022793"/>
    </source>
</evidence>
<evidence type="ECO:0000313" key="7">
    <source>
        <dbReference type="Proteomes" id="UP001597052"/>
    </source>
</evidence>
<comment type="catalytic activity">
    <reaction evidence="3">
        <text>(R)-4'-phosphopantothenate + L-cysteine + CTP = N-[(R)-4-phosphopantothenoyl]-L-cysteine + CMP + diphosphate + H(+)</text>
        <dbReference type="Rhea" id="RHEA:19397"/>
        <dbReference type="ChEBI" id="CHEBI:10986"/>
        <dbReference type="ChEBI" id="CHEBI:15378"/>
        <dbReference type="ChEBI" id="CHEBI:33019"/>
        <dbReference type="ChEBI" id="CHEBI:35235"/>
        <dbReference type="ChEBI" id="CHEBI:37563"/>
        <dbReference type="ChEBI" id="CHEBI:59458"/>
        <dbReference type="ChEBI" id="CHEBI:60377"/>
        <dbReference type="EC" id="6.3.2.5"/>
    </reaction>
</comment>
<dbReference type="SUPFAM" id="SSF52507">
    <property type="entry name" value="Homo-oligomeric flavin-containing Cys decarboxylases, HFCD"/>
    <property type="match status" value="1"/>
</dbReference>
<keyword evidence="2 3" id="KW-0456">Lyase</keyword>
<keyword evidence="3" id="KW-0479">Metal-binding</keyword>
<dbReference type="GO" id="GO:0010181">
    <property type="term" value="F:FMN binding"/>
    <property type="evidence" value="ECO:0007669"/>
    <property type="project" value="UniProtKB-UniRule"/>
</dbReference>